<keyword evidence="8 11" id="KW-0648">Protein biosynthesis</keyword>
<evidence type="ECO:0000256" key="2">
    <source>
        <dbReference type="ARBA" id="ARBA00008226"/>
    </source>
</evidence>
<accession>A0A0F3NAD0</accession>
<dbReference type="Proteomes" id="UP000033441">
    <property type="component" value="Unassembled WGS sequence"/>
</dbReference>
<dbReference type="PANTHER" id="PTHR30075">
    <property type="entry name" value="GLYCYL-TRNA SYNTHETASE"/>
    <property type="match status" value="1"/>
</dbReference>
<gene>
    <name evidence="11" type="primary">glyS</name>
    <name evidence="13" type="ORF">APHMUC_1262</name>
</gene>
<dbReference type="PRINTS" id="PR01045">
    <property type="entry name" value="TRNASYNTHGB"/>
</dbReference>
<keyword evidence="5 11" id="KW-0436">Ligase</keyword>
<evidence type="ECO:0000313" key="13">
    <source>
        <dbReference type="EMBL" id="KJV64676.1"/>
    </source>
</evidence>
<evidence type="ECO:0000256" key="7">
    <source>
        <dbReference type="ARBA" id="ARBA00022840"/>
    </source>
</evidence>
<dbReference type="NCBIfam" id="TIGR00211">
    <property type="entry name" value="glyS"/>
    <property type="match status" value="1"/>
</dbReference>
<dbReference type="InterPro" id="IPR015944">
    <property type="entry name" value="Gly-tRNA-synth_bsu"/>
</dbReference>
<keyword evidence="6 11" id="KW-0547">Nucleotide-binding</keyword>
<evidence type="ECO:0000256" key="3">
    <source>
        <dbReference type="ARBA" id="ARBA00011209"/>
    </source>
</evidence>
<comment type="catalytic activity">
    <reaction evidence="10 11">
        <text>tRNA(Gly) + glycine + ATP = glycyl-tRNA(Gly) + AMP + diphosphate</text>
        <dbReference type="Rhea" id="RHEA:16013"/>
        <dbReference type="Rhea" id="RHEA-COMP:9664"/>
        <dbReference type="Rhea" id="RHEA-COMP:9683"/>
        <dbReference type="ChEBI" id="CHEBI:30616"/>
        <dbReference type="ChEBI" id="CHEBI:33019"/>
        <dbReference type="ChEBI" id="CHEBI:57305"/>
        <dbReference type="ChEBI" id="CHEBI:78442"/>
        <dbReference type="ChEBI" id="CHEBI:78522"/>
        <dbReference type="ChEBI" id="CHEBI:456215"/>
        <dbReference type="EC" id="6.1.1.14"/>
    </reaction>
</comment>
<evidence type="ECO:0000259" key="12">
    <source>
        <dbReference type="Pfam" id="PF05746"/>
    </source>
</evidence>
<evidence type="ECO:0000256" key="8">
    <source>
        <dbReference type="ARBA" id="ARBA00022917"/>
    </source>
</evidence>
<evidence type="ECO:0000256" key="11">
    <source>
        <dbReference type="HAMAP-Rule" id="MF_00255"/>
    </source>
</evidence>
<dbReference type="HAMAP" id="MF_00255">
    <property type="entry name" value="Gly_tRNA_synth_beta"/>
    <property type="match status" value="1"/>
</dbReference>
<dbReference type="GO" id="GO:0005524">
    <property type="term" value="F:ATP binding"/>
    <property type="evidence" value="ECO:0007669"/>
    <property type="project" value="UniProtKB-UniRule"/>
</dbReference>
<keyword evidence="7 11" id="KW-0067">ATP-binding</keyword>
<comment type="subcellular location">
    <subcellularLocation>
        <location evidence="1 11">Cytoplasm</location>
    </subcellularLocation>
</comment>
<proteinExistence type="inferred from homology"/>
<comment type="caution">
    <text evidence="13">The sequence shown here is derived from an EMBL/GenBank/DDBJ whole genome shotgun (WGS) entry which is preliminary data.</text>
</comment>
<keyword evidence="4 11" id="KW-0963">Cytoplasm</keyword>
<evidence type="ECO:0000313" key="14">
    <source>
        <dbReference type="Proteomes" id="UP000033441"/>
    </source>
</evidence>
<dbReference type="GO" id="GO:0004820">
    <property type="term" value="F:glycine-tRNA ligase activity"/>
    <property type="evidence" value="ECO:0007669"/>
    <property type="project" value="UniProtKB-UniRule"/>
</dbReference>
<dbReference type="SUPFAM" id="SSF109604">
    <property type="entry name" value="HD-domain/PDEase-like"/>
    <property type="match status" value="1"/>
</dbReference>
<feature type="domain" description="DALR anticodon binding" evidence="12">
    <location>
        <begin position="581"/>
        <end position="682"/>
    </location>
</feature>
<dbReference type="GO" id="GO:0004814">
    <property type="term" value="F:arginine-tRNA ligase activity"/>
    <property type="evidence" value="ECO:0007669"/>
    <property type="project" value="InterPro"/>
</dbReference>
<comment type="subunit">
    <text evidence="3 11">Tetramer of two alpha and two beta subunits.</text>
</comment>
<sequence length="701" mass="78889">MSLDLVFEILCEQMPSKMMDIALGYLKTSICSGFSKFAIESRYSRTLVSANRICFIAEGLEQGNSTENKEIKGPRVSSSQESIAGFLRKVGKSEVGELEVRNIGGVEFYYSVRKSVGVNNLNEKVCEILQDAVDNFPLHKRMKWGCGIGEWVRPVLNVACVLGGEVVPVTVAGSKANNITYGNIRFAKTPHTINGVGGYLSFLSENMVMLDHEERRRSILRQLDEQIAGTLLKYDVHDKIIEELNGMLEYPKVLLGSVDEKFMSLPREVIACVLTKHQRCLAIYDSSGRIVKFASVASVINERVIKIHEMVLRARLSDAMFLIEKDKQYGLDRYREQLANIVFKRDLGSVLDKVNRISALAKYASVWVPRAHMLEVERASLLSKADLASLMVKEFPELQGKMGRYYAQHAGEESAVCDALEEHYLPSSQQDRCPSSPVGIALSIADKVDTLVGLMATERISGSRDPFALRRTAIALLRVIKENCISIPLDLMVSKSVSFYLCDAKKNKDLKSVFRSVDVDCITSLILDFCYERLKIILREEGLDRDIVNIVVGEFHDILLVKKKAVILSEYLKTEDGKNILAAYRRIRNVLLKGSSVPVKEKRIWYKWCSEKLCVESCEIELYRKAKHCDGVISSVLKAHSFKEAMDCLANMSSVVNDFLDKVRVHDDGSIETRKNRVNLSLWVVSLYNSVIDFSKIPKES</sequence>
<dbReference type="AlphaFoldDB" id="A0A0F3NAD0"/>
<dbReference type="EC" id="6.1.1.14" evidence="11"/>
<name>A0A0F3NAD0_ANAPH</name>
<dbReference type="InterPro" id="IPR008909">
    <property type="entry name" value="DALR_anticod-bd"/>
</dbReference>
<evidence type="ECO:0000256" key="6">
    <source>
        <dbReference type="ARBA" id="ARBA00022741"/>
    </source>
</evidence>
<evidence type="ECO:0000256" key="9">
    <source>
        <dbReference type="ARBA" id="ARBA00023146"/>
    </source>
</evidence>
<keyword evidence="9 11" id="KW-0030">Aminoacyl-tRNA synthetase</keyword>
<dbReference type="EMBL" id="LANV01000001">
    <property type="protein sequence ID" value="KJV64676.1"/>
    <property type="molecule type" value="Genomic_DNA"/>
</dbReference>
<evidence type="ECO:0000256" key="1">
    <source>
        <dbReference type="ARBA" id="ARBA00004496"/>
    </source>
</evidence>
<comment type="similarity">
    <text evidence="2 11">Belongs to the class-II aminoacyl-tRNA synthetase family.</text>
</comment>
<dbReference type="GO" id="GO:0005829">
    <property type="term" value="C:cytosol"/>
    <property type="evidence" value="ECO:0007669"/>
    <property type="project" value="TreeGrafter"/>
</dbReference>
<organism evidence="13 14">
    <name type="scientific">Anaplasma phagocytophilum str. ApMUC09</name>
    <dbReference type="NCBI Taxonomy" id="1359152"/>
    <lineage>
        <taxon>Bacteria</taxon>
        <taxon>Pseudomonadati</taxon>
        <taxon>Pseudomonadota</taxon>
        <taxon>Alphaproteobacteria</taxon>
        <taxon>Rickettsiales</taxon>
        <taxon>Anaplasmataceae</taxon>
        <taxon>Anaplasma</taxon>
        <taxon>phagocytophilum group</taxon>
    </lineage>
</organism>
<dbReference type="PROSITE" id="PS50861">
    <property type="entry name" value="AA_TRNA_LIGASE_II_GLYAB"/>
    <property type="match status" value="1"/>
</dbReference>
<evidence type="ECO:0000256" key="5">
    <source>
        <dbReference type="ARBA" id="ARBA00022598"/>
    </source>
</evidence>
<dbReference type="GO" id="GO:0006420">
    <property type="term" value="P:arginyl-tRNA aminoacylation"/>
    <property type="evidence" value="ECO:0007669"/>
    <property type="project" value="InterPro"/>
</dbReference>
<protein>
    <recommendedName>
        <fullName evidence="11">Glycine--tRNA ligase beta subunit</fullName>
        <ecNumber evidence="11">6.1.1.14</ecNumber>
    </recommendedName>
    <alternativeName>
        <fullName evidence="11">Glycyl-tRNA synthetase beta subunit</fullName>
        <shortName evidence="11">GlyRS</shortName>
    </alternativeName>
</protein>
<dbReference type="Pfam" id="PF05746">
    <property type="entry name" value="DALR_1"/>
    <property type="match status" value="1"/>
</dbReference>
<dbReference type="PANTHER" id="PTHR30075:SF2">
    <property type="entry name" value="GLYCINE--TRNA LIGASE, CHLOROPLASTIC_MITOCHONDRIAL 2"/>
    <property type="match status" value="1"/>
</dbReference>
<dbReference type="Pfam" id="PF02092">
    <property type="entry name" value="tRNA_synt_2f"/>
    <property type="match status" value="1"/>
</dbReference>
<reference evidence="13 14" key="1">
    <citation type="submission" date="2015-02" db="EMBL/GenBank/DDBJ databases">
        <title>Genome Sequencing of Rickettsiales.</title>
        <authorList>
            <person name="Daugherty S.C."/>
            <person name="Su Q."/>
            <person name="Abolude K."/>
            <person name="Beier-Sexton M."/>
            <person name="Carlyon J.A."/>
            <person name="Carter R."/>
            <person name="Day N.P."/>
            <person name="Dumler S.J."/>
            <person name="Dyachenko V."/>
            <person name="Godinez A."/>
            <person name="Kurtti T.J."/>
            <person name="Lichay M."/>
            <person name="Mullins K.E."/>
            <person name="Ott S."/>
            <person name="Pappas-Brown V."/>
            <person name="Paris D.H."/>
            <person name="Patel P."/>
            <person name="Richards A.L."/>
            <person name="Sadzewicz L."/>
            <person name="Sears K."/>
            <person name="Seidman D."/>
            <person name="Sengamalay N."/>
            <person name="Stenos J."/>
            <person name="Tallon L.J."/>
            <person name="Vincent G."/>
            <person name="Fraser C.M."/>
            <person name="Munderloh U."/>
            <person name="Dunning-Hotopp J.C."/>
        </authorList>
    </citation>
    <scope>NUCLEOTIDE SEQUENCE [LARGE SCALE GENOMIC DNA]</scope>
    <source>
        <strain evidence="13 14">ApMUC09</strain>
    </source>
</reference>
<evidence type="ECO:0000256" key="10">
    <source>
        <dbReference type="ARBA" id="ARBA00047937"/>
    </source>
</evidence>
<evidence type="ECO:0000256" key="4">
    <source>
        <dbReference type="ARBA" id="ARBA00022490"/>
    </source>
</evidence>
<dbReference type="PATRIC" id="fig|1359152.3.peg.1320"/>
<dbReference type="InterPro" id="IPR006194">
    <property type="entry name" value="Gly-tRNA-synth_heterodimer"/>
</dbReference>
<dbReference type="GO" id="GO:0006426">
    <property type="term" value="P:glycyl-tRNA aminoacylation"/>
    <property type="evidence" value="ECO:0007669"/>
    <property type="project" value="UniProtKB-UniRule"/>
</dbReference>